<protein>
    <submittedName>
        <fullName evidence="1">Uncharacterized protein</fullName>
    </submittedName>
</protein>
<proteinExistence type="predicted"/>
<gene>
    <name evidence="1" type="ORF">LIPSTDRAFT_1709</name>
</gene>
<evidence type="ECO:0000313" key="1">
    <source>
        <dbReference type="EMBL" id="ODQ74967.1"/>
    </source>
</evidence>
<dbReference type="Proteomes" id="UP000094385">
    <property type="component" value="Unassembled WGS sequence"/>
</dbReference>
<dbReference type="AlphaFoldDB" id="A0A1E3QD77"/>
<organism evidence="1 2">
    <name type="scientific">Lipomyces starkeyi NRRL Y-11557</name>
    <dbReference type="NCBI Taxonomy" id="675824"/>
    <lineage>
        <taxon>Eukaryota</taxon>
        <taxon>Fungi</taxon>
        <taxon>Dikarya</taxon>
        <taxon>Ascomycota</taxon>
        <taxon>Saccharomycotina</taxon>
        <taxon>Lipomycetes</taxon>
        <taxon>Lipomycetales</taxon>
        <taxon>Lipomycetaceae</taxon>
        <taxon>Lipomyces</taxon>
    </lineage>
</organism>
<dbReference type="OrthoDB" id="4760831at2759"/>
<sequence>MSTASSETLQRSKTPRAPDCVYKVIGNAHTLVFDPKVPIIQQSRTFNIFRNDTNVLFKISLTGGPNDVILTDFLQLTKTIPPEFKVTLANAYESNSVVVVCRASWETLARLRSTLGYVFIASVKGPSLVCGEMPEKPSTRSFGDLLDNRQDTYFQE</sequence>
<accession>A0A1E3QD77</accession>
<evidence type="ECO:0000313" key="2">
    <source>
        <dbReference type="Proteomes" id="UP000094385"/>
    </source>
</evidence>
<dbReference type="EMBL" id="KV454291">
    <property type="protein sequence ID" value="ODQ74967.1"/>
    <property type="molecule type" value="Genomic_DNA"/>
</dbReference>
<keyword evidence="2" id="KW-1185">Reference proteome</keyword>
<reference evidence="1 2" key="1">
    <citation type="journal article" date="2016" name="Proc. Natl. Acad. Sci. U.S.A.">
        <title>Comparative genomics of biotechnologically important yeasts.</title>
        <authorList>
            <person name="Riley R."/>
            <person name="Haridas S."/>
            <person name="Wolfe K.H."/>
            <person name="Lopes M.R."/>
            <person name="Hittinger C.T."/>
            <person name="Goeker M."/>
            <person name="Salamov A.A."/>
            <person name="Wisecaver J.H."/>
            <person name="Long T.M."/>
            <person name="Calvey C.H."/>
            <person name="Aerts A.L."/>
            <person name="Barry K.W."/>
            <person name="Choi C."/>
            <person name="Clum A."/>
            <person name="Coughlan A.Y."/>
            <person name="Deshpande S."/>
            <person name="Douglass A.P."/>
            <person name="Hanson S.J."/>
            <person name="Klenk H.-P."/>
            <person name="LaButti K.M."/>
            <person name="Lapidus A."/>
            <person name="Lindquist E.A."/>
            <person name="Lipzen A.M."/>
            <person name="Meier-Kolthoff J.P."/>
            <person name="Ohm R.A."/>
            <person name="Otillar R.P."/>
            <person name="Pangilinan J.L."/>
            <person name="Peng Y."/>
            <person name="Rokas A."/>
            <person name="Rosa C.A."/>
            <person name="Scheuner C."/>
            <person name="Sibirny A.A."/>
            <person name="Slot J.C."/>
            <person name="Stielow J.B."/>
            <person name="Sun H."/>
            <person name="Kurtzman C.P."/>
            <person name="Blackwell M."/>
            <person name="Grigoriev I.V."/>
            <person name="Jeffries T.W."/>
        </authorList>
    </citation>
    <scope>NUCLEOTIDE SEQUENCE [LARGE SCALE GENOMIC DNA]</scope>
    <source>
        <strain evidence="1 2">NRRL Y-11557</strain>
    </source>
</reference>
<name>A0A1E3QD77_LIPST</name>